<keyword evidence="3" id="KW-1185">Reference proteome</keyword>
<feature type="chain" id="PRO_5027064491" description="DUF4251 domain-containing protein" evidence="1">
    <location>
        <begin position="19"/>
        <end position="207"/>
    </location>
</feature>
<dbReference type="Proteomes" id="UP000474296">
    <property type="component" value="Unassembled WGS sequence"/>
</dbReference>
<comment type="caution">
    <text evidence="2">The sequence shown here is derived from an EMBL/GenBank/DDBJ whole genome shotgun (WGS) entry which is preliminary data.</text>
</comment>
<gene>
    <name evidence="2" type="ORF">GWK10_15860</name>
</gene>
<protein>
    <recommendedName>
        <fullName evidence="4">DUF4251 domain-containing protein</fullName>
    </recommendedName>
</protein>
<keyword evidence="1" id="KW-0732">Signal</keyword>
<evidence type="ECO:0000313" key="3">
    <source>
        <dbReference type="Proteomes" id="UP000474296"/>
    </source>
</evidence>
<evidence type="ECO:0000256" key="1">
    <source>
        <dbReference type="SAM" id="SignalP"/>
    </source>
</evidence>
<proteinExistence type="predicted"/>
<organism evidence="2 3">
    <name type="scientific">Spongiivirga citrea</name>
    <dbReference type="NCBI Taxonomy" id="1481457"/>
    <lineage>
        <taxon>Bacteria</taxon>
        <taxon>Pseudomonadati</taxon>
        <taxon>Bacteroidota</taxon>
        <taxon>Flavobacteriia</taxon>
        <taxon>Flavobacteriales</taxon>
        <taxon>Flavobacteriaceae</taxon>
        <taxon>Spongiivirga</taxon>
    </lineage>
</organism>
<evidence type="ECO:0000313" key="2">
    <source>
        <dbReference type="EMBL" id="NER18694.1"/>
    </source>
</evidence>
<accession>A0A6M0CRI9</accession>
<name>A0A6M0CRI9_9FLAO</name>
<dbReference type="EMBL" id="JAABOQ010000007">
    <property type="protein sequence ID" value="NER18694.1"/>
    <property type="molecule type" value="Genomic_DNA"/>
</dbReference>
<feature type="signal peptide" evidence="1">
    <location>
        <begin position="1"/>
        <end position="18"/>
    </location>
</feature>
<evidence type="ECO:0008006" key="4">
    <source>
        <dbReference type="Google" id="ProtNLM"/>
    </source>
</evidence>
<reference evidence="2 3" key="1">
    <citation type="submission" date="2020-01" db="EMBL/GenBank/DDBJ databases">
        <title>Spongiivirga citrea KCTC 32990T.</title>
        <authorList>
            <person name="Wang G."/>
        </authorList>
    </citation>
    <scope>NUCLEOTIDE SEQUENCE [LARGE SCALE GENOMIC DNA]</scope>
    <source>
        <strain evidence="2 3">KCTC 32990</strain>
    </source>
</reference>
<dbReference type="AlphaFoldDB" id="A0A6M0CRI9"/>
<sequence length="207" mass="23610">MKTIFLGISLFVSFIAHGQIVLDDFSTGPMSQKKHSTIAESKLTQSGSNILNNQRDILVKIKKNDDKQLILSKIEKGRMVISMGYNITGAIELRYGYDRTKPLNLNLSKYKSLNIEYEAKSNFGRVYTSMFSNGPNRAFWRGGGNRTLFEGKERGFTLKIPLVELQKAQDNKNTNAFTIKDVDHIKIQFLAQNKRGLNFTIKNIYFE</sequence>
<dbReference type="RefSeq" id="WP_164033383.1">
    <property type="nucleotide sequence ID" value="NZ_JAABOQ010000007.1"/>
</dbReference>